<evidence type="ECO:0000256" key="1">
    <source>
        <dbReference type="SAM" id="MobiDB-lite"/>
    </source>
</evidence>
<dbReference type="EMBL" id="CP144745">
    <property type="protein sequence ID" value="WVZ51153.1"/>
    <property type="molecule type" value="Genomic_DNA"/>
</dbReference>
<proteinExistence type="predicted"/>
<dbReference type="PANTHER" id="PTHR35512">
    <property type="entry name" value="OS11G0550900 PROTEIN"/>
    <property type="match status" value="1"/>
</dbReference>
<keyword evidence="3" id="KW-1185">Reference proteome</keyword>
<gene>
    <name evidence="2" type="ORF">U9M48_002321</name>
</gene>
<name>A0AAQ3SJP8_PASNO</name>
<dbReference type="PANTHER" id="PTHR35512:SF1">
    <property type="entry name" value="OS11G0550900 PROTEIN"/>
    <property type="match status" value="1"/>
</dbReference>
<feature type="region of interest" description="Disordered" evidence="1">
    <location>
        <begin position="1"/>
        <end position="20"/>
    </location>
</feature>
<evidence type="ECO:0000313" key="3">
    <source>
        <dbReference type="Proteomes" id="UP001341281"/>
    </source>
</evidence>
<evidence type="ECO:0000313" key="2">
    <source>
        <dbReference type="EMBL" id="WVZ51153.1"/>
    </source>
</evidence>
<reference evidence="2 3" key="1">
    <citation type="submission" date="2024-02" db="EMBL/GenBank/DDBJ databases">
        <title>High-quality chromosome-scale genome assembly of Pensacola bahiagrass (Paspalum notatum Flugge var. saurae).</title>
        <authorList>
            <person name="Vega J.M."/>
            <person name="Podio M."/>
            <person name="Orjuela J."/>
            <person name="Siena L.A."/>
            <person name="Pessino S.C."/>
            <person name="Combes M.C."/>
            <person name="Mariac C."/>
            <person name="Albertini E."/>
            <person name="Pupilli F."/>
            <person name="Ortiz J.P.A."/>
            <person name="Leblanc O."/>
        </authorList>
    </citation>
    <scope>NUCLEOTIDE SEQUENCE [LARGE SCALE GENOMIC DNA]</scope>
    <source>
        <strain evidence="2">R1</strain>
        <tissue evidence="2">Leaf</tissue>
    </source>
</reference>
<accession>A0AAQ3SJP8</accession>
<organism evidence="2 3">
    <name type="scientific">Paspalum notatum var. saurae</name>
    <dbReference type="NCBI Taxonomy" id="547442"/>
    <lineage>
        <taxon>Eukaryota</taxon>
        <taxon>Viridiplantae</taxon>
        <taxon>Streptophyta</taxon>
        <taxon>Embryophyta</taxon>
        <taxon>Tracheophyta</taxon>
        <taxon>Spermatophyta</taxon>
        <taxon>Magnoliopsida</taxon>
        <taxon>Liliopsida</taxon>
        <taxon>Poales</taxon>
        <taxon>Poaceae</taxon>
        <taxon>PACMAD clade</taxon>
        <taxon>Panicoideae</taxon>
        <taxon>Andropogonodae</taxon>
        <taxon>Paspaleae</taxon>
        <taxon>Paspalinae</taxon>
        <taxon>Paspalum</taxon>
    </lineage>
</organism>
<sequence length="147" mass="16050">MHACTPRPARRMPAGEVGHGAPACARAHRDAGRLRTYPLPLISWRRNLARPPPHCFPASPPLPRGPLPLSRVGTGASCPAKMLGFSTGQLLVILGSCSIMMKPSDMVKIARTTGRMTRRAVGRLIVARRQLDEILRHNPRSPREDIG</sequence>
<protein>
    <submittedName>
        <fullName evidence="2">Uncharacterized protein</fullName>
    </submittedName>
</protein>
<dbReference type="Proteomes" id="UP001341281">
    <property type="component" value="Chromosome 01"/>
</dbReference>
<dbReference type="AlphaFoldDB" id="A0AAQ3SJP8"/>